<sequence>MILLPLVDGFFLCVTHFPLVDGVCIYHLGTKINNATITHLTYILDHPTISGSTPPLLVCSERNDKEIEPQRPANNVAF</sequence>
<accession>A0A2M3ZTY8</accession>
<protein>
    <submittedName>
        <fullName evidence="2">Putative secreted peptide</fullName>
    </submittedName>
</protein>
<feature type="signal peptide" evidence="1">
    <location>
        <begin position="1"/>
        <end position="22"/>
    </location>
</feature>
<feature type="chain" id="PRO_5014824418" evidence="1">
    <location>
        <begin position="23"/>
        <end position="78"/>
    </location>
</feature>
<reference evidence="2" key="1">
    <citation type="submission" date="2018-01" db="EMBL/GenBank/DDBJ databases">
        <title>An insight into the sialome of Amazonian anophelines.</title>
        <authorList>
            <person name="Ribeiro J.M."/>
            <person name="Scarpassa V."/>
            <person name="Calvo E."/>
        </authorList>
    </citation>
    <scope>NUCLEOTIDE SEQUENCE</scope>
    <source>
        <tissue evidence="2">Salivary glands</tissue>
    </source>
</reference>
<dbReference type="AlphaFoldDB" id="A0A2M3ZTY8"/>
<dbReference type="EMBL" id="GGFM01011077">
    <property type="protein sequence ID" value="MBW31828.1"/>
    <property type="molecule type" value="Transcribed_RNA"/>
</dbReference>
<proteinExistence type="predicted"/>
<evidence type="ECO:0000256" key="1">
    <source>
        <dbReference type="SAM" id="SignalP"/>
    </source>
</evidence>
<name>A0A2M3ZTY8_9DIPT</name>
<evidence type="ECO:0000313" key="2">
    <source>
        <dbReference type="EMBL" id="MBW31828.1"/>
    </source>
</evidence>
<organism evidence="2">
    <name type="scientific">Anopheles braziliensis</name>
    <dbReference type="NCBI Taxonomy" id="58242"/>
    <lineage>
        <taxon>Eukaryota</taxon>
        <taxon>Metazoa</taxon>
        <taxon>Ecdysozoa</taxon>
        <taxon>Arthropoda</taxon>
        <taxon>Hexapoda</taxon>
        <taxon>Insecta</taxon>
        <taxon>Pterygota</taxon>
        <taxon>Neoptera</taxon>
        <taxon>Endopterygota</taxon>
        <taxon>Diptera</taxon>
        <taxon>Nematocera</taxon>
        <taxon>Culicoidea</taxon>
        <taxon>Culicidae</taxon>
        <taxon>Anophelinae</taxon>
        <taxon>Anopheles</taxon>
    </lineage>
</organism>
<keyword evidence="1" id="KW-0732">Signal</keyword>